<organism evidence="1 2">
    <name type="scientific">Clostridium subterminale</name>
    <dbReference type="NCBI Taxonomy" id="1550"/>
    <lineage>
        <taxon>Bacteria</taxon>
        <taxon>Bacillati</taxon>
        <taxon>Bacillota</taxon>
        <taxon>Clostridia</taxon>
        <taxon>Eubacteriales</taxon>
        <taxon>Clostridiaceae</taxon>
        <taxon>Clostridium</taxon>
    </lineage>
</organism>
<comment type="caution">
    <text evidence="1">The sequence shown here is derived from an EMBL/GenBank/DDBJ whole genome shotgun (WGS) entry which is preliminary data.</text>
</comment>
<gene>
    <name evidence="1" type="ORF">GCM10008908_24660</name>
</gene>
<dbReference type="Proteomes" id="UP001501047">
    <property type="component" value="Unassembled WGS sequence"/>
</dbReference>
<name>A0ABP3W0W4_CLOSU</name>
<protein>
    <submittedName>
        <fullName evidence="1">Uncharacterized protein</fullName>
    </submittedName>
</protein>
<evidence type="ECO:0000313" key="2">
    <source>
        <dbReference type="Proteomes" id="UP001501047"/>
    </source>
</evidence>
<evidence type="ECO:0000313" key="1">
    <source>
        <dbReference type="EMBL" id="GAA0774576.1"/>
    </source>
</evidence>
<dbReference type="EMBL" id="BAAACI010000006">
    <property type="protein sequence ID" value="GAA0774576.1"/>
    <property type="molecule type" value="Genomic_DNA"/>
</dbReference>
<proteinExistence type="predicted"/>
<keyword evidence="2" id="KW-1185">Reference proteome</keyword>
<dbReference type="RefSeq" id="WP_343826735.1">
    <property type="nucleotide sequence ID" value="NZ_BAAACI010000006.1"/>
</dbReference>
<accession>A0ABP3W0W4</accession>
<sequence length="97" mass="11010">MTFTDIEMETAAINSIRYYLNVQSKTEWTDEYIKGKFPLAIKKIIEDTIKLDSAKRIPGIKTVSEGDRSYSFGDEVEVFTITGGVKALLPRPYIVGW</sequence>
<reference evidence="2" key="1">
    <citation type="journal article" date="2019" name="Int. J. Syst. Evol. Microbiol.">
        <title>The Global Catalogue of Microorganisms (GCM) 10K type strain sequencing project: providing services to taxonomists for standard genome sequencing and annotation.</title>
        <authorList>
            <consortium name="The Broad Institute Genomics Platform"/>
            <consortium name="The Broad Institute Genome Sequencing Center for Infectious Disease"/>
            <person name="Wu L."/>
            <person name="Ma J."/>
        </authorList>
    </citation>
    <scope>NUCLEOTIDE SEQUENCE [LARGE SCALE GENOMIC DNA]</scope>
    <source>
        <strain evidence="2">JCM 1417</strain>
    </source>
</reference>